<dbReference type="EMBL" id="BARU01034304">
    <property type="protein sequence ID" value="GAH62717.1"/>
    <property type="molecule type" value="Genomic_DNA"/>
</dbReference>
<gene>
    <name evidence="1" type="ORF">S03H2_53862</name>
</gene>
<feature type="non-terminal residue" evidence="1">
    <location>
        <position position="1"/>
    </location>
</feature>
<dbReference type="AlphaFoldDB" id="X1GZW9"/>
<protein>
    <recommendedName>
        <fullName evidence="2">Tetracyclin repressor-like C-terminal domain-containing protein</fullName>
    </recommendedName>
</protein>
<comment type="caution">
    <text evidence="1">The sequence shown here is derived from an EMBL/GenBank/DDBJ whole genome shotgun (WGS) entry which is preliminary data.</text>
</comment>
<evidence type="ECO:0008006" key="2">
    <source>
        <dbReference type="Google" id="ProtNLM"/>
    </source>
</evidence>
<evidence type="ECO:0000313" key="1">
    <source>
        <dbReference type="EMBL" id="GAH62717.1"/>
    </source>
</evidence>
<accession>X1GZW9</accession>
<proteinExistence type="predicted"/>
<name>X1GZW9_9ZZZZ</name>
<organism evidence="1">
    <name type="scientific">marine sediment metagenome</name>
    <dbReference type="NCBI Taxonomy" id="412755"/>
    <lineage>
        <taxon>unclassified sequences</taxon>
        <taxon>metagenomes</taxon>
        <taxon>ecological metagenomes</taxon>
    </lineage>
</organism>
<sequence length="121" mass="13580">NKIPAMADFNLGNLRVLILAVFEYLGQLNAIISRADVEHDLAIETRIQPKIEKLILDWLRKTRPTQTKWTKTPEITASVLSWAIFGSGLMWSKDRSRFSAEHVADTTLLLIAGGLYGSLID</sequence>
<reference evidence="1" key="1">
    <citation type="journal article" date="2014" name="Front. Microbiol.">
        <title>High frequency of phylogenetically diverse reductive dehalogenase-homologous genes in deep subseafloor sedimentary metagenomes.</title>
        <authorList>
            <person name="Kawai M."/>
            <person name="Futagami T."/>
            <person name="Toyoda A."/>
            <person name="Takaki Y."/>
            <person name="Nishi S."/>
            <person name="Hori S."/>
            <person name="Arai W."/>
            <person name="Tsubouchi T."/>
            <person name="Morono Y."/>
            <person name="Uchiyama I."/>
            <person name="Ito T."/>
            <person name="Fujiyama A."/>
            <person name="Inagaki F."/>
            <person name="Takami H."/>
        </authorList>
    </citation>
    <scope>NUCLEOTIDE SEQUENCE</scope>
    <source>
        <strain evidence="1">Expedition CK06-06</strain>
    </source>
</reference>